<accession>A0A3N4L5M6</accession>
<dbReference type="Proteomes" id="UP000267821">
    <property type="component" value="Unassembled WGS sequence"/>
</dbReference>
<evidence type="ECO:0000313" key="2">
    <source>
        <dbReference type="Proteomes" id="UP000267821"/>
    </source>
</evidence>
<dbReference type="InParanoid" id="A0A3N4L5M6"/>
<evidence type="ECO:0000313" key="1">
    <source>
        <dbReference type="EMBL" id="RPB18163.1"/>
    </source>
</evidence>
<gene>
    <name evidence="1" type="ORF">L211DRAFT_854391</name>
</gene>
<protein>
    <submittedName>
        <fullName evidence="1">Uncharacterized protein</fullName>
    </submittedName>
</protein>
<sequence>MTELVVPGLQGTWGEKVWDRADAICKSLKLVRSTGPPKWLVKGKRDGYKGKKCSLRFSVTTPSLRAIKAPLPIVHNSKIKIYLHQWVDDKAFYVDEINYIVSDPRPLHSPEPIQTWGACMYCHKINYTEDKCWSKRNADAWRSYNRY</sequence>
<dbReference type="OrthoDB" id="5492487at2759"/>
<proteinExistence type="predicted"/>
<organism evidence="1 2">
    <name type="scientific">Terfezia boudieri ATCC MYA-4762</name>
    <dbReference type="NCBI Taxonomy" id="1051890"/>
    <lineage>
        <taxon>Eukaryota</taxon>
        <taxon>Fungi</taxon>
        <taxon>Dikarya</taxon>
        <taxon>Ascomycota</taxon>
        <taxon>Pezizomycotina</taxon>
        <taxon>Pezizomycetes</taxon>
        <taxon>Pezizales</taxon>
        <taxon>Pezizaceae</taxon>
        <taxon>Terfezia</taxon>
    </lineage>
</organism>
<name>A0A3N4L5M6_9PEZI</name>
<keyword evidence="2" id="KW-1185">Reference proteome</keyword>
<dbReference type="EMBL" id="ML121674">
    <property type="protein sequence ID" value="RPB18163.1"/>
    <property type="molecule type" value="Genomic_DNA"/>
</dbReference>
<reference evidence="1 2" key="1">
    <citation type="journal article" date="2018" name="Nat. Ecol. Evol.">
        <title>Pezizomycetes genomes reveal the molecular basis of ectomycorrhizal truffle lifestyle.</title>
        <authorList>
            <person name="Murat C."/>
            <person name="Payen T."/>
            <person name="Noel B."/>
            <person name="Kuo A."/>
            <person name="Morin E."/>
            <person name="Chen J."/>
            <person name="Kohler A."/>
            <person name="Krizsan K."/>
            <person name="Balestrini R."/>
            <person name="Da Silva C."/>
            <person name="Montanini B."/>
            <person name="Hainaut M."/>
            <person name="Levati E."/>
            <person name="Barry K.W."/>
            <person name="Belfiori B."/>
            <person name="Cichocki N."/>
            <person name="Clum A."/>
            <person name="Dockter R.B."/>
            <person name="Fauchery L."/>
            <person name="Guy J."/>
            <person name="Iotti M."/>
            <person name="Le Tacon F."/>
            <person name="Lindquist E.A."/>
            <person name="Lipzen A."/>
            <person name="Malagnac F."/>
            <person name="Mello A."/>
            <person name="Molinier V."/>
            <person name="Miyauchi S."/>
            <person name="Poulain J."/>
            <person name="Riccioni C."/>
            <person name="Rubini A."/>
            <person name="Sitrit Y."/>
            <person name="Splivallo R."/>
            <person name="Traeger S."/>
            <person name="Wang M."/>
            <person name="Zifcakova L."/>
            <person name="Wipf D."/>
            <person name="Zambonelli A."/>
            <person name="Paolocci F."/>
            <person name="Nowrousian M."/>
            <person name="Ottonello S."/>
            <person name="Baldrian P."/>
            <person name="Spatafora J.W."/>
            <person name="Henrissat B."/>
            <person name="Nagy L.G."/>
            <person name="Aury J.M."/>
            <person name="Wincker P."/>
            <person name="Grigoriev I.V."/>
            <person name="Bonfante P."/>
            <person name="Martin F.M."/>
        </authorList>
    </citation>
    <scope>NUCLEOTIDE SEQUENCE [LARGE SCALE GENOMIC DNA]</scope>
    <source>
        <strain evidence="1 2">ATCC MYA-4762</strain>
    </source>
</reference>
<dbReference type="AlphaFoldDB" id="A0A3N4L5M6"/>